<proteinExistence type="predicted"/>
<evidence type="ECO:0000313" key="3">
    <source>
        <dbReference type="Proteomes" id="UP001165205"/>
    </source>
</evidence>
<feature type="region of interest" description="Disordered" evidence="1">
    <location>
        <begin position="51"/>
        <end position="97"/>
    </location>
</feature>
<protein>
    <submittedName>
        <fullName evidence="2">Unnamed protein product</fullName>
    </submittedName>
</protein>
<reference evidence="2" key="1">
    <citation type="submission" date="2023-04" db="EMBL/GenBank/DDBJ databases">
        <title>Aspergillus oryzae NBRC 4228.</title>
        <authorList>
            <person name="Ichikawa N."/>
            <person name="Sato H."/>
            <person name="Tonouchi N."/>
        </authorList>
    </citation>
    <scope>NUCLEOTIDE SEQUENCE</scope>
    <source>
        <strain evidence="2">NBRC 4228</strain>
    </source>
</reference>
<sequence length="97" mass="10288">MLENPHSRTKDQERTNEVGIEVCGGAILLGVKIGVLGRLAQPGGFAFEENRTVGLAEEDESDYLDGEDSDRDYVEAPSPGDVLDDEAACDAADGCSD</sequence>
<organism evidence="2 3">
    <name type="scientific">Aspergillus oryzae</name>
    <name type="common">Yellow koji mold</name>
    <dbReference type="NCBI Taxonomy" id="5062"/>
    <lineage>
        <taxon>Eukaryota</taxon>
        <taxon>Fungi</taxon>
        <taxon>Dikarya</taxon>
        <taxon>Ascomycota</taxon>
        <taxon>Pezizomycotina</taxon>
        <taxon>Eurotiomycetes</taxon>
        <taxon>Eurotiomycetidae</taxon>
        <taxon>Eurotiales</taxon>
        <taxon>Aspergillaceae</taxon>
        <taxon>Aspergillus</taxon>
        <taxon>Aspergillus subgen. Circumdati</taxon>
    </lineage>
</organism>
<evidence type="ECO:0000256" key="1">
    <source>
        <dbReference type="SAM" id="MobiDB-lite"/>
    </source>
</evidence>
<comment type="caution">
    <text evidence="2">The sequence shown here is derived from an EMBL/GenBank/DDBJ whole genome shotgun (WGS) entry which is preliminary data.</text>
</comment>
<dbReference type="AlphaFoldDB" id="A0AAN4Y9Z4"/>
<name>A0AAN4Y9Z4_ASPOZ</name>
<gene>
    <name evidence="2" type="ORF">Aory04_000212200</name>
</gene>
<evidence type="ECO:0000313" key="2">
    <source>
        <dbReference type="EMBL" id="GMG24989.1"/>
    </source>
</evidence>
<accession>A0AAN4Y9Z4</accession>
<feature type="compositionally biased region" description="Acidic residues" evidence="1">
    <location>
        <begin position="56"/>
        <end position="70"/>
    </location>
</feature>
<dbReference type="Proteomes" id="UP001165205">
    <property type="component" value="Unassembled WGS sequence"/>
</dbReference>
<dbReference type="EMBL" id="BSYA01000015">
    <property type="protein sequence ID" value="GMG24989.1"/>
    <property type="molecule type" value="Genomic_DNA"/>
</dbReference>